<keyword evidence="4" id="KW-1185">Reference proteome</keyword>
<accession>A0A1Y3BQD5</accession>
<evidence type="ECO:0000313" key="4">
    <source>
        <dbReference type="Proteomes" id="UP000194236"/>
    </source>
</evidence>
<evidence type="ECO:0000259" key="2">
    <source>
        <dbReference type="Pfam" id="PF15871"/>
    </source>
</evidence>
<dbReference type="Proteomes" id="UP000194236">
    <property type="component" value="Unassembled WGS sequence"/>
</dbReference>
<evidence type="ECO:0000256" key="1">
    <source>
        <dbReference type="SAM" id="Coils"/>
    </source>
</evidence>
<evidence type="ECO:0000313" key="3">
    <source>
        <dbReference type="EMBL" id="OTF82244.1"/>
    </source>
</evidence>
<protein>
    <recommendedName>
        <fullName evidence="2">JMY/WHAMM middle domain-containing protein</fullName>
    </recommendedName>
</protein>
<comment type="caution">
    <text evidence="3">The sequence shown here is derived from an EMBL/GenBank/DDBJ whole genome shotgun (WGS) entry which is preliminary data.</text>
</comment>
<dbReference type="EMBL" id="MUJZ01009410">
    <property type="protein sequence ID" value="OTF82244.1"/>
    <property type="molecule type" value="Genomic_DNA"/>
</dbReference>
<dbReference type="Pfam" id="PF15871">
    <property type="entry name" value="JMY"/>
    <property type="match status" value="1"/>
</dbReference>
<sequence length="335" mass="39452">MSVEKGLKELNDVVVLRKRAANLLSISELYKVEDQIVDQVFEALGELYFNQLRPFLRMRELSLQRIDQLEAIIECKHLGPKIKRQAEMDREEHREYLLSASSAIQQLYVDYFGRMVGILAGQVARAVADQKRYGRNAIERTGASNRLDRLRRQLCQKRIEHLNCRKSILQTSDHDKQQLIQLRLDILVERQSSLRLDLAQLLVKDQSSDFDAIDFYDAVESPEHFYLIDKQMASQNEMVRAEISRLKEKMARNAQQQARLRLELAKLQIRSKDQISQPSSLSRDDKTKLQRFRRETFIRLKRYRMKQMLHEQQFDSDSEGEFHDCIDDTLKPITQ</sequence>
<keyword evidence="1" id="KW-0175">Coiled coil</keyword>
<dbReference type="OrthoDB" id="6284683at2759"/>
<organism evidence="3 4">
    <name type="scientific">Euroglyphus maynei</name>
    <name type="common">Mayne's house dust mite</name>
    <dbReference type="NCBI Taxonomy" id="6958"/>
    <lineage>
        <taxon>Eukaryota</taxon>
        <taxon>Metazoa</taxon>
        <taxon>Ecdysozoa</taxon>
        <taxon>Arthropoda</taxon>
        <taxon>Chelicerata</taxon>
        <taxon>Arachnida</taxon>
        <taxon>Acari</taxon>
        <taxon>Acariformes</taxon>
        <taxon>Sarcoptiformes</taxon>
        <taxon>Astigmata</taxon>
        <taxon>Psoroptidia</taxon>
        <taxon>Analgoidea</taxon>
        <taxon>Pyroglyphidae</taxon>
        <taxon>Pyroglyphinae</taxon>
        <taxon>Euroglyphus</taxon>
    </lineage>
</organism>
<proteinExistence type="predicted"/>
<dbReference type="AlphaFoldDB" id="A0A1Y3BQD5"/>
<feature type="non-terminal residue" evidence="3">
    <location>
        <position position="335"/>
    </location>
</feature>
<reference evidence="3 4" key="1">
    <citation type="submission" date="2017-03" db="EMBL/GenBank/DDBJ databases">
        <title>Genome Survey of Euroglyphus maynei.</title>
        <authorList>
            <person name="Arlian L.G."/>
            <person name="Morgan M.S."/>
            <person name="Rider S.D."/>
        </authorList>
    </citation>
    <scope>NUCLEOTIDE SEQUENCE [LARGE SCALE GENOMIC DNA]</scope>
    <source>
        <strain evidence="3">Arlian Lab</strain>
        <tissue evidence="3">Whole body</tissue>
    </source>
</reference>
<gene>
    <name evidence="3" type="ORF">BLA29_006702</name>
</gene>
<name>A0A1Y3BQD5_EURMA</name>
<feature type="domain" description="JMY/WHAMM middle" evidence="2">
    <location>
        <begin position="3"/>
        <end position="174"/>
    </location>
</feature>
<dbReference type="InterPro" id="IPR031738">
    <property type="entry name" value="JMY/WHAMM"/>
</dbReference>
<feature type="coiled-coil region" evidence="1">
    <location>
        <begin position="236"/>
        <end position="263"/>
    </location>
</feature>